<sequence>MGATKEYMAAYMRERYRKNAEIVRAYKVEKGCADCGYNAHHAGLEFDHIVPRNISSGSAKGTVASLMGKSIKRIMEEIEKCDVVCGTCHNIRTWERKQEDS</sequence>
<accession>A0A514U225</accession>
<dbReference type="GeneID" id="65121949"/>
<evidence type="ECO:0000313" key="2">
    <source>
        <dbReference type="Proteomes" id="UP000317969"/>
    </source>
</evidence>
<gene>
    <name evidence="1" type="primary">155</name>
    <name evidence="1" type="ORF">SEA_BRAELYN_161</name>
</gene>
<dbReference type="Proteomes" id="UP000317969">
    <property type="component" value="Segment"/>
</dbReference>
<dbReference type="EMBL" id="MN096371">
    <property type="protein sequence ID" value="QDK02990.1"/>
    <property type="molecule type" value="Genomic_DNA"/>
</dbReference>
<dbReference type="GO" id="GO:0004519">
    <property type="term" value="F:endonuclease activity"/>
    <property type="evidence" value="ECO:0007669"/>
    <property type="project" value="UniProtKB-KW"/>
</dbReference>
<proteinExistence type="predicted"/>
<reference evidence="2" key="1">
    <citation type="submission" date="2019-06" db="EMBL/GenBank/DDBJ databases">
        <authorList>
            <person name="Kempf S.R."/>
            <person name="Brown K.M."/>
            <person name="Pearce J.A.A."/>
            <person name="Stamm J."/>
            <person name="Powell E.A.A."/>
            <person name="McGriff A.K."/>
            <person name="Tolsma S."/>
            <person name="Caruso S.M."/>
            <person name="Garlena R.A."/>
            <person name="Russell D.A."/>
            <person name="Pope W.H."/>
            <person name="Jacobs-Se D."/>
            <person name="Hatfull G.F."/>
        </authorList>
    </citation>
    <scope>NUCLEOTIDE SEQUENCE [LARGE SCALE GENOMIC DNA]</scope>
</reference>
<organism evidence="1 2">
    <name type="scientific">Streptomyces phage Braelyn</name>
    <dbReference type="NCBI Taxonomy" id="2593356"/>
    <lineage>
        <taxon>Viruses</taxon>
        <taxon>Duplodnaviria</taxon>
        <taxon>Heunggongvirae</taxon>
        <taxon>Uroviricota</taxon>
        <taxon>Caudoviricetes</taxon>
        <taxon>Stanwilliamsviridae</taxon>
        <taxon>Boydwoodruffvirinae</taxon>
        <taxon>Samistivirus</taxon>
        <taxon>Samistivirus braelyn</taxon>
    </lineage>
</organism>
<keyword evidence="1" id="KW-0255">Endonuclease</keyword>
<name>A0A514U225_9CAUD</name>
<evidence type="ECO:0000313" key="1">
    <source>
        <dbReference type="EMBL" id="QDK02990.1"/>
    </source>
</evidence>
<keyword evidence="2" id="KW-1185">Reference proteome</keyword>
<keyword evidence="1" id="KW-0378">Hydrolase</keyword>
<protein>
    <submittedName>
        <fullName evidence="1">HNH endonuclease</fullName>
    </submittedName>
</protein>
<dbReference type="KEGG" id="vg:65121949"/>
<keyword evidence="1" id="KW-0540">Nuclease</keyword>
<dbReference type="RefSeq" id="YP_010104029.1">
    <property type="nucleotide sequence ID" value="NC_055813.1"/>
</dbReference>